<dbReference type="InterPro" id="IPR038428">
    <property type="entry name" value="HK_sensor_dom_sf"/>
</dbReference>
<dbReference type="InterPro" id="IPR036097">
    <property type="entry name" value="HisK_dim/P_sf"/>
</dbReference>
<proteinExistence type="predicted"/>
<evidence type="ECO:0000313" key="14">
    <source>
        <dbReference type="Proteomes" id="UP000441399"/>
    </source>
</evidence>
<dbReference type="SMART" id="SM00388">
    <property type="entry name" value="HisKA"/>
    <property type="match status" value="1"/>
</dbReference>
<evidence type="ECO:0000256" key="6">
    <source>
        <dbReference type="ARBA" id="ARBA00022679"/>
    </source>
</evidence>
<dbReference type="Pfam" id="PF16750">
    <property type="entry name" value="HK_sensor"/>
    <property type="match status" value="1"/>
</dbReference>
<comment type="catalytic activity">
    <reaction evidence="1">
        <text>ATP + protein L-histidine = ADP + protein N-phospho-L-histidine.</text>
        <dbReference type="EC" id="2.7.13.3"/>
    </reaction>
</comment>
<evidence type="ECO:0000256" key="9">
    <source>
        <dbReference type="ARBA" id="ARBA00022840"/>
    </source>
</evidence>
<dbReference type="Pfam" id="PF00512">
    <property type="entry name" value="HisKA"/>
    <property type="match status" value="1"/>
</dbReference>
<keyword evidence="10" id="KW-0812">Transmembrane</keyword>
<dbReference type="Proteomes" id="UP000441399">
    <property type="component" value="Unassembled WGS sequence"/>
</dbReference>
<dbReference type="InterPro" id="IPR004358">
    <property type="entry name" value="Sig_transdc_His_kin-like_C"/>
</dbReference>
<evidence type="ECO:0000259" key="11">
    <source>
        <dbReference type="PROSITE" id="PS50109"/>
    </source>
</evidence>
<dbReference type="SUPFAM" id="SSF55874">
    <property type="entry name" value="ATPase domain of HSP90 chaperone/DNA topoisomerase II/histidine kinase"/>
    <property type="match status" value="1"/>
</dbReference>
<keyword evidence="7" id="KW-0547">Nucleotide-binding</keyword>
<dbReference type="SMART" id="SM00304">
    <property type="entry name" value="HAMP"/>
    <property type="match status" value="1"/>
</dbReference>
<dbReference type="InterPro" id="IPR005467">
    <property type="entry name" value="His_kinase_dom"/>
</dbReference>
<dbReference type="Pfam" id="PF00672">
    <property type="entry name" value="HAMP"/>
    <property type="match status" value="1"/>
</dbReference>
<name>A0A5S9PGS4_9GAMM</name>
<dbReference type="PANTHER" id="PTHR44936:SF10">
    <property type="entry name" value="SENSOR PROTEIN RSTB"/>
    <property type="match status" value="1"/>
</dbReference>
<evidence type="ECO:0000256" key="5">
    <source>
        <dbReference type="ARBA" id="ARBA00022553"/>
    </source>
</evidence>
<dbReference type="InterPro" id="IPR050980">
    <property type="entry name" value="2C_sensor_his_kinase"/>
</dbReference>
<organism evidence="13 14">
    <name type="scientific">BD1-7 clade bacterium</name>
    <dbReference type="NCBI Taxonomy" id="2029982"/>
    <lineage>
        <taxon>Bacteria</taxon>
        <taxon>Pseudomonadati</taxon>
        <taxon>Pseudomonadota</taxon>
        <taxon>Gammaproteobacteria</taxon>
        <taxon>Cellvibrionales</taxon>
        <taxon>Spongiibacteraceae</taxon>
        <taxon>BD1-7 clade</taxon>
    </lineage>
</organism>
<comment type="subcellular location">
    <subcellularLocation>
        <location evidence="2">Cell membrane</location>
        <topology evidence="2">Multi-pass membrane protein</topology>
    </subcellularLocation>
</comment>
<keyword evidence="5" id="KW-0597">Phosphoprotein</keyword>
<reference evidence="13 14" key="1">
    <citation type="submission" date="2019-11" db="EMBL/GenBank/DDBJ databases">
        <authorList>
            <person name="Holert J."/>
        </authorList>
    </citation>
    <scope>NUCLEOTIDE SEQUENCE [LARGE SCALE GENOMIC DNA]</scope>
    <source>
        <strain evidence="13">SB11_3</strain>
    </source>
</reference>
<dbReference type="GO" id="GO:0005886">
    <property type="term" value="C:plasma membrane"/>
    <property type="evidence" value="ECO:0007669"/>
    <property type="project" value="UniProtKB-SubCell"/>
</dbReference>
<dbReference type="GO" id="GO:0000155">
    <property type="term" value="F:phosphorelay sensor kinase activity"/>
    <property type="evidence" value="ECO:0007669"/>
    <property type="project" value="InterPro"/>
</dbReference>
<dbReference type="SMART" id="SM00387">
    <property type="entry name" value="HATPase_c"/>
    <property type="match status" value="1"/>
</dbReference>
<gene>
    <name evidence="13" type="primary">pfeS_2</name>
    <name evidence="13" type="ORF">OPDIPICF_04521</name>
</gene>
<dbReference type="InterPro" id="IPR003661">
    <property type="entry name" value="HisK_dim/P_dom"/>
</dbReference>
<evidence type="ECO:0000256" key="1">
    <source>
        <dbReference type="ARBA" id="ARBA00000085"/>
    </source>
</evidence>
<dbReference type="CDD" id="cd06225">
    <property type="entry name" value="HAMP"/>
    <property type="match status" value="1"/>
</dbReference>
<dbReference type="InterPro" id="IPR003660">
    <property type="entry name" value="HAMP_dom"/>
</dbReference>
<dbReference type="Pfam" id="PF02518">
    <property type="entry name" value="HATPase_c"/>
    <property type="match status" value="1"/>
</dbReference>
<evidence type="ECO:0000256" key="7">
    <source>
        <dbReference type="ARBA" id="ARBA00022741"/>
    </source>
</evidence>
<dbReference type="EC" id="2.7.13.3" evidence="3"/>
<dbReference type="SUPFAM" id="SSF47384">
    <property type="entry name" value="Homodimeric domain of signal transducing histidine kinase"/>
    <property type="match status" value="1"/>
</dbReference>
<keyword evidence="4" id="KW-1003">Cell membrane</keyword>
<keyword evidence="6 13" id="KW-0808">Transferase</keyword>
<protein>
    <recommendedName>
        <fullName evidence="3">histidine kinase</fullName>
        <ecNumber evidence="3">2.7.13.3</ecNumber>
    </recommendedName>
</protein>
<evidence type="ECO:0000256" key="3">
    <source>
        <dbReference type="ARBA" id="ARBA00012438"/>
    </source>
</evidence>
<evidence type="ECO:0000259" key="12">
    <source>
        <dbReference type="PROSITE" id="PS50885"/>
    </source>
</evidence>
<dbReference type="CDD" id="cd00082">
    <property type="entry name" value="HisKA"/>
    <property type="match status" value="1"/>
</dbReference>
<keyword evidence="10" id="KW-0472">Membrane</keyword>
<dbReference type="PANTHER" id="PTHR44936">
    <property type="entry name" value="SENSOR PROTEIN CREC"/>
    <property type="match status" value="1"/>
</dbReference>
<keyword evidence="14" id="KW-1185">Reference proteome</keyword>
<sequence>MKNRLLWTLWLIIAAGTVALFWVIDALKQRTEQQMSFIAEHHQVELLRYGAEAERVLLEDGEAALSVWLEKLQRDEHTWASVSTSSVAPLAGSYLSTQFLEGFRLGRNVEWKIHLYFKDNPIMDVPFADGQTHFLIQLPQRMRPGTYFPYAHLGIQIALPFVILCLVTWVLYRHVMRPLQQLERATRQFSDGQFDVRVKTLLGKRNDEITALAETFDQMAERTGNLVINQRQLLSDLSHELRTPLTRLDMAVDCFEEGVQTDSTIDRLRHESAVMRDLVDDALMLAWLNNENPRLTSDDFDLAELLSVICEDARFEYPDRHLDLLLPEQGLIQGSSQRALGQAVENIVRNALNHTPPGKSVTVALVLEADGYRVTVRDEGVGVPEHLLADIFRPFFRVDKSRTDSTQTALPVAGKKHGGFGLGLALARRQIAAVGGAVIAFNHQIAGSDRVAGLQIDIVLPTRW</sequence>
<dbReference type="PROSITE" id="PS50885">
    <property type="entry name" value="HAMP"/>
    <property type="match status" value="1"/>
</dbReference>
<keyword evidence="9" id="KW-0067">ATP-binding</keyword>
<dbReference type="SUPFAM" id="SSF158472">
    <property type="entry name" value="HAMP domain-like"/>
    <property type="match status" value="1"/>
</dbReference>
<dbReference type="GO" id="GO:0005524">
    <property type="term" value="F:ATP binding"/>
    <property type="evidence" value="ECO:0007669"/>
    <property type="project" value="UniProtKB-KW"/>
</dbReference>
<evidence type="ECO:0000256" key="4">
    <source>
        <dbReference type="ARBA" id="ARBA00022475"/>
    </source>
</evidence>
<dbReference type="Gene3D" id="3.30.450.170">
    <property type="entry name" value="Two-component histidine kinase, sensor domain"/>
    <property type="match status" value="1"/>
</dbReference>
<dbReference type="EMBL" id="CACSIO010000009">
    <property type="protein sequence ID" value="CAA0103141.1"/>
    <property type="molecule type" value="Genomic_DNA"/>
</dbReference>
<dbReference type="Gene3D" id="3.30.565.10">
    <property type="entry name" value="Histidine kinase-like ATPase, C-terminal domain"/>
    <property type="match status" value="1"/>
</dbReference>
<feature type="transmembrane region" description="Helical" evidence="10">
    <location>
        <begin position="150"/>
        <end position="172"/>
    </location>
</feature>
<feature type="domain" description="HAMP" evidence="12">
    <location>
        <begin position="173"/>
        <end position="228"/>
    </location>
</feature>
<evidence type="ECO:0000256" key="10">
    <source>
        <dbReference type="SAM" id="Phobius"/>
    </source>
</evidence>
<dbReference type="Gene3D" id="1.10.287.130">
    <property type="match status" value="1"/>
</dbReference>
<dbReference type="InterPro" id="IPR031930">
    <property type="entry name" value="HK_sensor"/>
</dbReference>
<evidence type="ECO:0000256" key="2">
    <source>
        <dbReference type="ARBA" id="ARBA00004651"/>
    </source>
</evidence>
<dbReference type="PROSITE" id="PS50109">
    <property type="entry name" value="HIS_KIN"/>
    <property type="match status" value="1"/>
</dbReference>
<dbReference type="PRINTS" id="PR00344">
    <property type="entry name" value="BCTRLSENSOR"/>
</dbReference>
<dbReference type="Gene3D" id="1.10.8.500">
    <property type="entry name" value="HAMP domain in histidine kinase"/>
    <property type="match status" value="1"/>
</dbReference>
<dbReference type="AlphaFoldDB" id="A0A5S9PGS4"/>
<dbReference type="InterPro" id="IPR003594">
    <property type="entry name" value="HATPase_dom"/>
</dbReference>
<dbReference type="InterPro" id="IPR036890">
    <property type="entry name" value="HATPase_C_sf"/>
</dbReference>
<evidence type="ECO:0000256" key="8">
    <source>
        <dbReference type="ARBA" id="ARBA00022777"/>
    </source>
</evidence>
<keyword evidence="8" id="KW-0418">Kinase</keyword>
<accession>A0A5S9PGS4</accession>
<keyword evidence="10" id="KW-1133">Transmembrane helix</keyword>
<feature type="domain" description="Histidine kinase" evidence="11">
    <location>
        <begin position="236"/>
        <end position="464"/>
    </location>
</feature>
<feature type="transmembrane region" description="Helical" evidence="10">
    <location>
        <begin position="6"/>
        <end position="27"/>
    </location>
</feature>
<evidence type="ECO:0000313" key="13">
    <source>
        <dbReference type="EMBL" id="CAA0103141.1"/>
    </source>
</evidence>
<dbReference type="OrthoDB" id="9804645at2"/>